<evidence type="ECO:0000313" key="2">
    <source>
        <dbReference type="Proteomes" id="UP001212152"/>
    </source>
</evidence>
<name>A0AAD5TKQ6_9FUNG</name>
<keyword evidence="2" id="KW-1185">Reference proteome</keyword>
<reference evidence="1" key="1">
    <citation type="submission" date="2020-05" db="EMBL/GenBank/DDBJ databases">
        <title>Phylogenomic resolution of chytrid fungi.</title>
        <authorList>
            <person name="Stajich J.E."/>
            <person name="Amses K."/>
            <person name="Simmons R."/>
            <person name="Seto K."/>
            <person name="Myers J."/>
            <person name="Bonds A."/>
            <person name="Quandt C.A."/>
            <person name="Barry K."/>
            <person name="Liu P."/>
            <person name="Grigoriev I."/>
            <person name="Longcore J.E."/>
            <person name="James T.Y."/>
        </authorList>
    </citation>
    <scope>NUCLEOTIDE SEQUENCE</scope>
    <source>
        <strain evidence="1">JEL0379</strain>
    </source>
</reference>
<protein>
    <submittedName>
        <fullName evidence="1">Uncharacterized protein</fullName>
    </submittedName>
</protein>
<dbReference type="AlphaFoldDB" id="A0AAD5TKQ6"/>
<organism evidence="1 2">
    <name type="scientific">Geranomyces variabilis</name>
    <dbReference type="NCBI Taxonomy" id="109894"/>
    <lineage>
        <taxon>Eukaryota</taxon>
        <taxon>Fungi</taxon>
        <taxon>Fungi incertae sedis</taxon>
        <taxon>Chytridiomycota</taxon>
        <taxon>Chytridiomycota incertae sedis</taxon>
        <taxon>Chytridiomycetes</taxon>
        <taxon>Spizellomycetales</taxon>
        <taxon>Powellomycetaceae</taxon>
        <taxon>Geranomyces</taxon>
    </lineage>
</organism>
<proteinExistence type="predicted"/>
<dbReference type="Proteomes" id="UP001212152">
    <property type="component" value="Unassembled WGS sequence"/>
</dbReference>
<sequence>MTRSTVGCTRLDFWINSSLNWSVELMRSPQLDLDSIKDYVDRFRENGRYYGLAKHEPEEIIFRGKAVLDSF</sequence>
<comment type="caution">
    <text evidence="1">The sequence shown here is derived from an EMBL/GenBank/DDBJ whole genome shotgun (WGS) entry which is preliminary data.</text>
</comment>
<dbReference type="EMBL" id="JADGJQ010000056">
    <property type="protein sequence ID" value="KAJ3175061.1"/>
    <property type="molecule type" value="Genomic_DNA"/>
</dbReference>
<accession>A0AAD5TKQ6</accession>
<evidence type="ECO:0000313" key="1">
    <source>
        <dbReference type="EMBL" id="KAJ3175061.1"/>
    </source>
</evidence>
<gene>
    <name evidence="1" type="ORF">HDU87_006457</name>
</gene>